<feature type="transmembrane region" description="Helical" evidence="7">
    <location>
        <begin position="180"/>
        <end position="205"/>
    </location>
</feature>
<dbReference type="AlphaFoldDB" id="A0A1Y3PGQ1"/>
<comment type="caution">
    <text evidence="9">The sequence shown here is derived from an EMBL/GenBank/DDBJ whole genome shotgun (WGS) entry which is preliminary data.</text>
</comment>
<evidence type="ECO:0000256" key="6">
    <source>
        <dbReference type="ARBA" id="ARBA00023136"/>
    </source>
</evidence>
<dbReference type="InterPro" id="IPR000515">
    <property type="entry name" value="MetI-like"/>
</dbReference>
<dbReference type="PROSITE" id="PS50928">
    <property type="entry name" value="ABC_TM1"/>
    <property type="match status" value="1"/>
</dbReference>
<organism evidence="9 10">
    <name type="scientific">Bacillus thermozeamaize</name>
    <dbReference type="NCBI Taxonomy" id="230954"/>
    <lineage>
        <taxon>Bacteria</taxon>
        <taxon>Bacillati</taxon>
        <taxon>Bacillota</taxon>
        <taxon>Bacilli</taxon>
        <taxon>Bacillales</taxon>
        <taxon>Bacillaceae</taxon>
        <taxon>Bacillus</taxon>
    </lineage>
</organism>
<feature type="transmembrane region" description="Helical" evidence="7">
    <location>
        <begin position="246"/>
        <end position="264"/>
    </location>
</feature>
<evidence type="ECO:0000256" key="3">
    <source>
        <dbReference type="ARBA" id="ARBA00022475"/>
    </source>
</evidence>
<dbReference type="Gene3D" id="1.10.3720.10">
    <property type="entry name" value="MetI-like"/>
    <property type="match status" value="1"/>
</dbReference>
<reference evidence="10" key="1">
    <citation type="submission" date="2016-06" db="EMBL/GenBank/DDBJ databases">
        <authorList>
            <person name="Nascimento L."/>
            <person name="Pereira R.V."/>
            <person name="Martins L.F."/>
            <person name="Quaggio R.B."/>
            <person name="Silva A.M."/>
            <person name="Setubal J.C."/>
        </authorList>
    </citation>
    <scope>NUCLEOTIDE SEQUENCE [LARGE SCALE GENOMIC DNA]</scope>
</reference>
<dbReference type="Proteomes" id="UP000196475">
    <property type="component" value="Unassembled WGS sequence"/>
</dbReference>
<keyword evidence="3" id="KW-1003">Cell membrane</keyword>
<feature type="domain" description="ABC transmembrane type-1" evidence="8">
    <location>
        <begin position="70"/>
        <end position="264"/>
    </location>
</feature>
<keyword evidence="6 7" id="KW-0472">Membrane</keyword>
<evidence type="ECO:0000256" key="1">
    <source>
        <dbReference type="ARBA" id="ARBA00004651"/>
    </source>
</evidence>
<sequence>MTLRYICLILLAIVFLFPTVWMLAASTKSDVMIYSEIGTLESFVPNFHEPDLIFDNYIDLFVEYNVWKYMLNSLMYASVIVVGNILFNSMAGYALAKYYFPGQRLIMGIIIFLIVVPIETTVIPLYTIVHNMKLTGTVLAVLIPPMVSTFNIFLFRQYFVSVPRELEEAALIDGANKVQVYFKIIMATSKPIVATIATLTFIGAWNDYVWPIMVLPAPSGKGWPLYPIQAALNTIQNLPTITTGEVMAALTVTTIPLVIIYVFAQKYIVDGFMTAGIR</sequence>
<evidence type="ECO:0000256" key="5">
    <source>
        <dbReference type="ARBA" id="ARBA00022989"/>
    </source>
</evidence>
<feature type="transmembrane region" description="Helical" evidence="7">
    <location>
        <begin position="138"/>
        <end position="159"/>
    </location>
</feature>
<comment type="similarity">
    <text evidence="7">Belongs to the binding-protein-dependent transport system permease family.</text>
</comment>
<dbReference type="Pfam" id="PF00528">
    <property type="entry name" value="BPD_transp_1"/>
    <property type="match status" value="1"/>
</dbReference>
<dbReference type="PANTHER" id="PTHR43744:SF12">
    <property type="entry name" value="ABC TRANSPORTER PERMEASE PROTEIN MG189-RELATED"/>
    <property type="match status" value="1"/>
</dbReference>
<evidence type="ECO:0000259" key="8">
    <source>
        <dbReference type="PROSITE" id="PS50928"/>
    </source>
</evidence>
<dbReference type="GO" id="GO:0005886">
    <property type="term" value="C:plasma membrane"/>
    <property type="evidence" value="ECO:0007669"/>
    <property type="project" value="UniProtKB-SubCell"/>
</dbReference>
<dbReference type="PANTHER" id="PTHR43744">
    <property type="entry name" value="ABC TRANSPORTER PERMEASE PROTEIN MG189-RELATED-RELATED"/>
    <property type="match status" value="1"/>
</dbReference>
<keyword evidence="2 7" id="KW-0813">Transport</keyword>
<dbReference type="CDD" id="cd06261">
    <property type="entry name" value="TM_PBP2"/>
    <property type="match status" value="1"/>
</dbReference>
<gene>
    <name evidence="9" type="ORF">BAA01_12315</name>
</gene>
<feature type="transmembrane region" description="Helical" evidence="7">
    <location>
        <begin position="74"/>
        <end position="96"/>
    </location>
</feature>
<evidence type="ECO:0000256" key="2">
    <source>
        <dbReference type="ARBA" id="ARBA00022448"/>
    </source>
</evidence>
<evidence type="ECO:0000313" key="10">
    <source>
        <dbReference type="Proteomes" id="UP000196475"/>
    </source>
</evidence>
<evidence type="ECO:0000256" key="7">
    <source>
        <dbReference type="RuleBase" id="RU363032"/>
    </source>
</evidence>
<keyword evidence="4 7" id="KW-0812">Transmembrane</keyword>
<evidence type="ECO:0000313" key="9">
    <source>
        <dbReference type="EMBL" id="OUM86565.1"/>
    </source>
</evidence>
<feature type="transmembrane region" description="Helical" evidence="7">
    <location>
        <begin position="105"/>
        <end position="126"/>
    </location>
</feature>
<keyword evidence="5 7" id="KW-1133">Transmembrane helix</keyword>
<dbReference type="GO" id="GO:0055085">
    <property type="term" value="P:transmembrane transport"/>
    <property type="evidence" value="ECO:0007669"/>
    <property type="project" value="InterPro"/>
</dbReference>
<dbReference type="InterPro" id="IPR035906">
    <property type="entry name" value="MetI-like_sf"/>
</dbReference>
<dbReference type="EMBL" id="LZRT01000089">
    <property type="protein sequence ID" value="OUM86565.1"/>
    <property type="molecule type" value="Genomic_DNA"/>
</dbReference>
<evidence type="ECO:0000256" key="4">
    <source>
        <dbReference type="ARBA" id="ARBA00022692"/>
    </source>
</evidence>
<protein>
    <submittedName>
        <fullName evidence="9">ABC transporter permease</fullName>
    </submittedName>
</protein>
<accession>A0A1Y3PGQ1</accession>
<name>A0A1Y3PGQ1_9BACI</name>
<dbReference type="SUPFAM" id="SSF161098">
    <property type="entry name" value="MetI-like"/>
    <property type="match status" value="1"/>
</dbReference>
<comment type="subcellular location">
    <subcellularLocation>
        <location evidence="1 7">Cell membrane</location>
        <topology evidence="1 7">Multi-pass membrane protein</topology>
    </subcellularLocation>
</comment>
<proteinExistence type="inferred from homology"/>